<evidence type="ECO:0000313" key="2">
    <source>
        <dbReference type="Proteomes" id="UP000245396"/>
    </source>
</evidence>
<organism evidence="1 2">
    <name type="scientific">Pseudaminobacter salicylatoxidans</name>
    <dbReference type="NCBI Taxonomy" id="93369"/>
    <lineage>
        <taxon>Bacteria</taxon>
        <taxon>Pseudomonadati</taxon>
        <taxon>Pseudomonadota</taxon>
        <taxon>Alphaproteobacteria</taxon>
        <taxon>Hyphomicrobiales</taxon>
        <taxon>Phyllobacteriaceae</taxon>
        <taxon>Pseudaminobacter</taxon>
    </lineage>
</organism>
<name>A0A316C153_PSESE</name>
<comment type="caution">
    <text evidence="1">The sequence shown here is derived from an EMBL/GenBank/DDBJ whole genome shotgun (WGS) entry which is preliminary data.</text>
</comment>
<dbReference type="STRING" id="1192868.GCA_000304395_01023"/>
<dbReference type="Proteomes" id="UP000245396">
    <property type="component" value="Unassembled WGS sequence"/>
</dbReference>
<accession>A0A316C153</accession>
<dbReference type="AlphaFoldDB" id="A0A316C153"/>
<keyword evidence="2" id="KW-1185">Reference proteome</keyword>
<gene>
    <name evidence="1" type="ORF">C7441_112130</name>
</gene>
<sequence>MSDRLSKMDSHLCAAIRSITDLARLLEAVRYQSGLGKSQWERVERARNVAAEADQFLASLVVEGNQTKETA</sequence>
<protein>
    <submittedName>
        <fullName evidence="1">Uncharacterized protein</fullName>
    </submittedName>
</protein>
<reference evidence="1 2" key="1">
    <citation type="submission" date="2018-05" db="EMBL/GenBank/DDBJ databases">
        <title>Genomic Encyclopedia of Type Strains, Phase IV (KMG-IV): sequencing the most valuable type-strain genomes for metagenomic binning, comparative biology and taxonomic classification.</title>
        <authorList>
            <person name="Goeker M."/>
        </authorList>
    </citation>
    <scope>NUCLEOTIDE SEQUENCE [LARGE SCALE GENOMIC DNA]</scope>
    <source>
        <strain evidence="1 2">DSM 6986</strain>
    </source>
</reference>
<proteinExistence type="predicted"/>
<dbReference type="EMBL" id="QGGG01000012">
    <property type="protein sequence ID" value="PWJ80588.1"/>
    <property type="molecule type" value="Genomic_DNA"/>
</dbReference>
<evidence type="ECO:0000313" key="1">
    <source>
        <dbReference type="EMBL" id="PWJ80588.1"/>
    </source>
</evidence>
<dbReference type="RefSeq" id="WP_109613862.1">
    <property type="nucleotide sequence ID" value="NZ_QGGG01000012.1"/>
</dbReference>